<name>F2R2E2_STRVP</name>
<keyword evidence="2" id="KW-1185">Reference proteome</keyword>
<reference evidence="1 2" key="1">
    <citation type="journal article" date="2011" name="BMC Genomics">
        <title>Genome-wide analysis of the role of GlnR in Streptomyces venezuelae provides new insights into global nitrogen regulation in actinomycetes.</title>
        <authorList>
            <person name="Pullan S.T."/>
            <person name="Bibb M.J."/>
            <person name="Merrick M."/>
        </authorList>
    </citation>
    <scope>NUCLEOTIDE SEQUENCE [LARGE SCALE GENOMIC DNA]</scope>
    <source>
        <strain evidence="2">ATCC 10712 / CBS 650.69 / DSM 40230 / JCM 4526 / NBRC 13096 / PD 04745</strain>
    </source>
</reference>
<evidence type="ECO:0000313" key="2">
    <source>
        <dbReference type="Proteomes" id="UP000006854"/>
    </source>
</evidence>
<sequence length="87" mass="9421">MHSNRKRDDAHNVIKGVRAGRVIVMVGVAGFEPTAFRSQSGRATKLRHTPSVRHVGYMDGDAAAPPDFGVCTKPSRTATMLFVPRSS</sequence>
<dbReference type="Proteomes" id="UP000006854">
    <property type="component" value="Chromosome"/>
</dbReference>
<accession>F2R2E2</accession>
<protein>
    <submittedName>
        <fullName evidence="1">Uncharacterized protein</fullName>
    </submittedName>
</protein>
<dbReference type="HOGENOM" id="CLU_2482105_0_0_11"/>
<dbReference type="EMBL" id="FR845719">
    <property type="protein sequence ID" value="CCA55691.1"/>
    <property type="molecule type" value="Genomic_DNA"/>
</dbReference>
<proteinExistence type="predicted"/>
<evidence type="ECO:0000313" key="1">
    <source>
        <dbReference type="EMBL" id="CCA55691.1"/>
    </source>
</evidence>
<dbReference type="AntiFam" id="ANF00014">
    <property type="entry name" value="tRNA translation"/>
</dbReference>
<gene>
    <name evidence="1" type="ordered locus">SVEN_2405</name>
</gene>
<dbReference type="eggNOG" id="ENOG503019I">
    <property type="taxonomic scope" value="Bacteria"/>
</dbReference>
<dbReference type="AlphaFoldDB" id="F2R2E2"/>
<dbReference type="KEGG" id="sve:SVEN_2405"/>
<organism evidence="1 2">
    <name type="scientific">Streptomyces venezuelae (strain ATCC 10712 / CBS 650.69 / DSM 40230 / JCM 4526 / NBRC 13096 / PD 04745)</name>
    <dbReference type="NCBI Taxonomy" id="953739"/>
    <lineage>
        <taxon>Bacteria</taxon>
        <taxon>Bacillati</taxon>
        <taxon>Actinomycetota</taxon>
        <taxon>Actinomycetes</taxon>
        <taxon>Kitasatosporales</taxon>
        <taxon>Streptomycetaceae</taxon>
        <taxon>Streptomyces</taxon>
    </lineage>
</organism>